<organism evidence="1">
    <name type="scientific">Anguilla anguilla</name>
    <name type="common">European freshwater eel</name>
    <name type="synonym">Muraena anguilla</name>
    <dbReference type="NCBI Taxonomy" id="7936"/>
    <lineage>
        <taxon>Eukaryota</taxon>
        <taxon>Metazoa</taxon>
        <taxon>Chordata</taxon>
        <taxon>Craniata</taxon>
        <taxon>Vertebrata</taxon>
        <taxon>Euteleostomi</taxon>
        <taxon>Actinopterygii</taxon>
        <taxon>Neopterygii</taxon>
        <taxon>Teleostei</taxon>
        <taxon>Anguilliformes</taxon>
        <taxon>Anguillidae</taxon>
        <taxon>Anguilla</taxon>
    </lineage>
</organism>
<name>A0A0E9UGA0_ANGAN</name>
<reference evidence="1" key="1">
    <citation type="submission" date="2014-11" db="EMBL/GenBank/DDBJ databases">
        <authorList>
            <person name="Amaro Gonzalez C."/>
        </authorList>
    </citation>
    <scope>NUCLEOTIDE SEQUENCE</scope>
</reference>
<dbReference type="EMBL" id="GBXM01044317">
    <property type="protein sequence ID" value="JAH64260.1"/>
    <property type="molecule type" value="Transcribed_RNA"/>
</dbReference>
<evidence type="ECO:0000313" key="1">
    <source>
        <dbReference type="EMBL" id="JAH64260.1"/>
    </source>
</evidence>
<reference evidence="1" key="2">
    <citation type="journal article" date="2015" name="Fish Shellfish Immunol.">
        <title>Early steps in the European eel (Anguilla anguilla)-Vibrio vulnificus interaction in the gills: Role of the RtxA13 toxin.</title>
        <authorList>
            <person name="Callol A."/>
            <person name="Pajuelo D."/>
            <person name="Ebbesson L."/>
            <person name="Teles M."/>
            <person name="MacKenzie S."/>
            <person name="Amaro C."/>
        </authorList>
    </citation>
    <scope>NUCLEOTIDE SEQUENCE</scope>
</reference>
<sequence length="45" mass="5530">MVLAVKKNYNSKKCAFTENCYFHFTIINRRLMYTFLHLRIFPRSL</sequence>
<accession>A0A0E9UGA0</accession>
<protein>
    <submittedName>
        <fullName evidence="1">Uncharacterized protein</fullName>
    </submittedName>
</protein>
<proteinExistence type="predicted"/>
<dbReference type="AlphaFoldDB" id="A0A0E9UGA0"/>